<reference evidence="16 17" key="2">
    <citation type="submission" date="2024-10" db="EMBL/GenBank/DDBJ databases">
        <authorList>
            <person name="Ryan C."/>
        </authorList>
    </citation>
    <scope>NUCLEOTIDE SEQUENCE [LARGE SCALE GENOMIC DNA]</scope>
</reference>
<name>A0ABC8Z115_9POAL</name>
<evidence type="ECO:0000256" key="5">
    <source>
        <dbReference type="ARBA" id="ARBA00022729"/>
    </source>
</evidence>
<dbReference type="InterPro" id="IPR045874">
    <property type="entry name" value="LRK10/LRL21-25-like"/>
</dbReference>
<dbReference type="Proteomes" id="UP001497457">
    <property type="component" value="Chromosome 17b"/>
</dbReference>
<dbReference type="PROSITE" id="PS00108">
    <property type="entry name" value="PROTEIN_KINASE_ST"/>
    <property type="match status" value="1"/>
</dbReference>
<proteinExistence type="predicted"/>
<gene>
    <name evidence="16" type="ORF">URODEC1_LOCUS38890</name>
</gene>
<dbReference type="InterPro" id="IPR011009">
    <property type="entry name" value="Kinase-like_dom_sf"/>
</dbReference>
<dbReference type="Pfam" id="PF14380">
    <property type="entry name" value="WAK_assoc"/>
    <property type="match status" value="2"/>
</dbReference>
<reference evidence="17" key="1">
    <citation type="submission" date="2024-06" db="EMBL/GenBank/DDBJ databases">
        <authorList>
            <person name="Ryan C."/>
        </authorList>
    </citation>
    <scope>NUCLEOTIDE SEQUENCE [LARGE SCALE GENOMIC DNA]</scope>
</reference>
<dbReference type="EMBL" id="OZ075127">
    <property type="protein sequence ID" value="CAL4951336.1"/>
    <property type="molecule type" value="Genomic_DNA"/>
</dbReference>
<keyword evidence="4 13" id="KW-0812">Transmembrane</keyword>
<dbReference type="InterPro" id="IPR025287">
    <property type="entry name" value="WAK_GUB"/>
</dbReference>
<dbReference type="InterPro" id="IPR032872">
    <property type="entry name" value="WAK_assoc_C"/>
</dbReference>
<dbReference type="InterPro" id="IPR008271">
    <property type="entry name" value="Ser/Thr_kinase_AS"/>
</dbReference>
<feature type="binding site" evidence="12">
    <location>
        <position position="646"/>
    </location>
    <ligand>
        <name>ATP</name>
        <dbReference type="ChEBI" id="CHEBI:30616"/>
    </ligand>
</feature>
<dbReference type="AlphaFoldDB" id="A0ABC8Z115"/>
<dbReference type="PROSITE" id="PS50011">
    <property type="entry name" value="PROTEIN_KINASE_DOM"/>
    <property type="match status" value="1"/>
</dbReference>
<dbReference type="PROSITE" id="PS00107">
    <property type="entry name" value="PROTEIN_KINASE_ATP"/>
    <property type="match status" value="1"/>
</dbReference>
<evidence type="ECO:0000256" key="10">
    <source>
        <dbReference type="ARBA" id="ARBA00023136"/>
    </source>
</evidence>
<evidence type="ECO:0000256" key="14">
    <source>
        <dbReference type="SAM" id="SignalP"/>
    </source>
</evidence>
<evidence type="ECO:0000256" key="6">
    <source>
        <dbReference type="ARBA" id="ARBA00022741"/>
    </source>
</evidence>
<feature type="signal peptide" evidence="14">
    <location>
        <begin position="1"/>
        <end position="30"/>
    </location>
</feature>
<evidence type="ECO:0000256" key="12">
    <source>
        <dbReference type="PROSITE-ProRule" id="PRU10141"/>
    </source>
</evidence>
<keyword evidence="17" id="KW-1185">Reference proteome</keyword>
<evidence type="ECO:0000256" key="11">
    <source>
        <dbReference type="ARBA" id="ARBA00023180"/>
    </source>
</evidence>
<protein>
    <recommendedName>
        <fullName evidence="15">Protein kinase domain-containing protein</fullName>
    </recommendedName>
</protein>
<dbReference type="InterPro" id="IPR000719">
    <property type="entry name" value="Prot_kinase_dom"/>
</dbReference>
<evidence type="ECO:0000259" key="15">
    <source>
        <dbReference type="PROSITE" id="PS50011"/>
    </source>
</evidence>
<evidence type="ECO:0000256" key="13">
    <source>
        <dbReference type="SAM" id="Phobius"/>
    </source>
</evidence>
<keyword evidence="11" id="KW-0325">Glycoprotein</keyword>
<evidence type="ECO:0000256" key="7">
    <source>
        <dbReference type="ARBA" id="ARBA00022777"/>
    </source>
</evidence>
<evidence type="ECO:0000256" key="4">
    <source>
        <dbReference type="ARBA" id="ARBA00022692"/>
    </source>
</evidence>
<evidence type="ECO:0000256" key="3">
    <source>
        <dbReference type="ARBA" id="ARBA00022679"/>
    </source>
</evidence>
<dbReference type="FunFam" id="1.10.510.10:FF:000590">
    <property type="entry name" value="PR5-like receptor kinase"/>
    <property type="match status" value="1"/>
</dbReference>
<feature type="transmembrane region" description="Helical" evidence="13">
    <location>
        <begin position="547"/>
        <end position="569"/>
    </location>
</feature>
<evidence type="ECO:0000256" key="2">
    <source>
        <dbReference type="ARBA" id="ARBA00022527"/>
    </source>
</evidence>
<keyword evidence="7" id="KW-0418">Kinase</keyword>
<evidence type="ECO:0000256" key="8">
    <source>
        <dbReference type="ARBA" id="ARBA00022840"/>
    </source>
</evidence>
<keyword evidence="9 13" id="KW-1133">Transmembrane helix</keyword>
<evidence type="ECO:0000256" key="9">
    <source>
        <dbReference type="ARBA" id="ARBA00022989"/>
    </source>
</evidence>
<dbReference type="Pfam" id="PF13947">
    <property type="entry name" value="GUB_WAK_bind"/>
    <property type="match status" value="2"/>
</dbReference>
<sequence length="924" mass="101011">MLPSLAPAAIVLCPAVLLLALLASPTTITAHNTSTLCGSINITYPFWLGGTHPPECGYKAFEVTCDKQQGKVSLANSFLTNQILDIFYPDNSFRITNVAQMLANDSCAFDTLFNVSSDIGLSPFKVSPKNQELLLYDCDLRESQTPRSWTRVPCLPTPENNSSVFALLGKKYTPDGVGMPPQMNCNVSTIPVLGYEGATGADYQRLMVGGFLLEYTDPGTCNACTDTSGQYRVNVSDDSFKCYCTDGDHDYSCLDDDGYAPPAVMMLCPAMLLLALLLLASPAAAAAVNTSTPCATASCGNLTVPARNTSSNDPCAPASCGNISIAYPFWLAGTHPPLCGYNAFQVTCDKGNLSLVNSFLNYQILDIFYPNSSLRVINVAPMPSNGTCDFDTVFNVSSDFGLSPFKISLKNQELFLYDCDPQERHIPRSWTRVSCSTPDNSSVFALLGKEYTSGGIGMPPPMNCTESMIPVLGYEAGATGADYQRLIKAGFLLEYTDPGACDNCTDTGGQCRVDVSDDSFKCYCADGDDDWFVCLDDGGRTANKKNIVLIIVSVSVAASLLLPCVYVLVRQRKRGKLQFFLCKKTNRSNERNIEALIVSHGSLAPKRYKYSEATKITSSLNNKLGEGGYGVVYKGRLDDGCLVAVKFLHDSKGQGEEFVNEVMSIGRTSHVNIVSLYGFCLEGSKQALIYEYMPNGSLDKFIYSKNPKAVLGWEKLYTIAIGIARGLEYLHHSCNTRIVHFDIKPQNILLDQNFQPKIADFGLAKLCRTKESKLSMTGARGTVGFIAPEVHSRTFGVVSTKSDVYSYGMMLLEMVGGRKNVNSVAQKSSEKYFPHWIYDHFGHDDGLQACEVSSENEGIARKMSVIGLWCIQILPMHRPAITKVLEMFERGLDELSMPPRQNFSQILEDPSYSLNAESTRTFSG</sequence>
<dbReference type="Gene3D" id="1.10.510.10">
    <property type="entry name" value="Transferase(Phosphotransferase) domain 1"/>
    <property type="match status" value="1"/>
</dbReference>
<dbReference type="GO" id="GO:0005524">
    <property type="term" value="F:ATP binding"/>
    <property type="evidence" value="ECO:0007669"/>
    <property type="project" value="UniProtKB-UniRule"/>
</dbReference>
<keyword evidence="2" id="KW-0723">Serine/threonine-protein kinase</keyword>
<feature type="chain" id="PRO_5044760079" description="Protein kinase domain-containing protein" evidence="14">
    <location>
        <begin position="31"/>
        <end position="924"/>
    </location>
</feature>
<dbReference type="Pfam" id="PF00069">
    <property type="entry name" value="Pkinase"/>
    <property type="match status" value="1"/>
</dbReference>
<evidence type="ECO:0000256" key="1">
    <source>
        <dbReference type="ARBA" id="ARBA00004479"/>
    </source>
</evidence>
<evidence type="ECO:0000313" key="17">
    <source>
        <dbReference type="Proteomes" id="UP001497457"/>
    </source>
</evidence>
<dbReference type="PANTHER" id="PTHR27009">
    <property type="entry name" value="RUST RESISTANCE KINASE LR10-RELATED"/>
    <property type="match status" value="1"/>
</dbReference>
<dbReference type="GO" id="GO:0004674">
    <property type="term" value="F:protein serine/threonine kinase activity"/>
    <property type="evidence" value="ECO:0007669"/>
    <property type="project" value="UniProtKB-KW"/>
</dbReference>
<evidence type="ECO:0000313" key="16">
    <source>
        <dbReference type="EMBL" id="CAL4951336.1"/>
    </source>
</evidence>
<accession>A0ABC8Z115</accession>
<keyword evidence="8 12" id="KW-0067">ATP-binding</keyword>
<dbReference type="SMART" id="SM00220">
    <property type="entry name" value="S_TKc"/>
    <property type="match status" value="1"/>
</dbReference>
<keyword evidence="10 13" id="KW-0472">Membrane</keyword>
<keyword evidence="6 12" id="KW-0547">Nucleotide-binding</keyword>
<dbReference type="InterPro" id="IPR017441">
    <property type="entry name" value="Protein_kinase_ATP_BS"/>
</dbReference>
<organism evidence="16 17">
    <name type="scientific">Urochloa decumbens</name>
    <dbReference type="NCBI Taxonomy" id="240449"/>
    <lineage>
        <taxon>Eukaryota</taxon>
        <taxon>Viridiplantae</taxon>
        <taxon>Streptophyta</taxon>
        <taxon>Embryophyta</taxon>
        <taxon>Tracheophyta</taxon>
        <taxon>Spermatophyta</taxon>
        <taxon>Magnoliopsida</taxon>
        <taxon>Liliopsida</taxon>
        <taxon>Poales</taxon>
        <taxon>Poaceae</taxon>
        <taxon>PACMAD clade</taxon>
        <taxon>Panicoideae</taxon>
        <taxon>Panicodae</taxon>
        <taxon>Paniceae</taxon>
        <taxon>Melinidinae</taxon>
        <taxon>Urochloa</taxon>
    </lineage>
</organism>
<dbReference type="SUPFAM" id="SSF56112">
    <property type="entry name" value="Protein kinase-like (PK-like)"/>
    <property type="match status" value="1"/>
</dbReference>
<feature type="domain" description="Protein kinase" evidence="15">
    <location>
        <begin position="618"/>
        <end position="892"/>
    </location>
</feature>
<dbReference type="CDD" id="cd14066">
    <property type="entry name" value="STKc_IRAK"/>
    <property type="match status" value="1"/>
</dbReference>
<comment type="subcellular location">
    <subcellularLocation>
        <location evidence="1">Membrane</location>
        <topology evidence="1">Single-pass type I membrane protein</topology>
    </subcellularLocation>
</comment>
<keyword evidence="5 14" id="KW-0732">Signal</keyword>
<dbReference type="GO" id="GO:0016020">
    <property type="term" value="C:membrane"/>
    <property type="evidence" value="ECO:0007669"/>
    <property type="project" value="UniProtKB-SubCell"/>
</dbReference>
<keyword evidence="3" id="KW-0808">Transferase</keyword>
<dbReference type="Gene3D" id="3.30.200.20">
    <property type="entry name" value="Phosphorylase Kinase, domain 1"/>
    <property type="match status" value="1"/>
</dbReference>